<proteinExistence type="predicted"/>
<organism evidence="2">
    <name type="scientific">Salmonella enterica subsp. enterica serovar Javiana</name>
    <dbReference type="NCBI Taxonomy" id="363569"/>
    <lineage>
        <taxon>Bacteria</taxon>
        <taxon>Pseudomonadati</taxon>
        <taxon>Pseudomonadota</taxon>
        <taxon>Gammaproteobacteria</taxon>
        <taxon>Enterobacterales</taxon>
        <taxon>Enterobacteriaceae</taxon>
        <taxon>Salmonella</taxon>
    </lineage>
</organism>
<comment type="caution">
    <text evidence="2">The sequence shown here is derived from an EMBL/GenBank/DDBJ whole genome shotgun (WGS) entry which is preliminary data.</text>
</comment>
<reference evidence="2" key="1">
    <citation type="submission" date="2018-07" db="EMBL/GenBank/DDBJ databases">
        <authorList>
            <consortium name="PulseNet: The National Subtyping Network for Foodborne Disease Surveillance"/>
            <person name="Tarr C.L."/>
            <person name="Trees E."/>
            <person name="Katz L.S."/>
            <person name="Carleton-Romer H.A."/>
            <person name="Stroika S."/>
            <person name="Kucerova Z."/>
            <person name="Roache K.F."/>
            <person name="Sabol A.L."/>
            <person name="Besser J."/>
            <person name="Gerner-Smidt P."/>
        </authorList>
    </citation>
    <scope>NUCLEOTIDE SEQUENCE</scope>
    <source>
        <strain evidence="2">PNUSAS024869</strain>
    </source>
</reference>
<evidence type="ECO:0000256" key="1">
    <source>
        <dbReference type="SAM" id="MobiDB-lite"/>
    </source>
</evidence>
<protein>
    <submittedName>
        <fullName evidence="2">Uncharacterized protein</fullName>
    </submittedName>
</protein>
<feature type="region of interest" description="Disordered" evidence="1">
    <location>
        <begin position="1"/>
        <end position="36"/>
    </location>
</feature>
<sequence length="133" mass="14965">MVKSGELNKNVVSNPQQSTFHKTSLFTPRDSMDINEPVITSDKTVDESSSVDFDTCSEKSSIKYLESQLKQYQISLMVSVGESEEYKALFANLPDLRSELEMLYMKSREKSSTLMGQITAINNVLSYCKSSIL</sequence>
<dbReference type="EMBL" id="AAKROK010000001">
    <property type="protein sequence ID" value="ECU9520263.1"/>
    <property type="molecule type" value="Genomic_DNA"/>
</dbReference>
<accession>A0A607PAB1</accession>
<feature type="compositionally biased region" description="Polar residues" evidence="1">
    <location>
        <begin position="10"/>
        <end position="26"/>
    </location>
</feature>
<dbReference type="AlphaFoldDB" id="A0A607PAB1"/>
<gene>
    <name evidence="2" type="ORF">CR347_01740</name>
</gene>
<evidence type="ECO:0000313" key="2">
    <source>
        <dbReference type="EMBL" id="ECU9520263.1"/>
    </source>
</evidence>
<name>A0A607PAB1_SALET</name>